<proteinExistence type="predicted"/>
<name>A0ABS5U5X9_9BACT</name>
<keyword evidence="1" id="KW-0732">Signal</keyword>
<dbReference type="InterPro" id="IPR025141">
    <property type="entry name" value="DUF4082"/>
</dbReference>
<feature type="signal peptide" evidence="1">
    <location>
        <begin position="1"/>
        <end position="23"/>
    </location>
</feature>
<organism evidence="4 5">
    <name type="scientific">Pelotalea chapellei</name>
    <dbReference type="NCBI Taxonomy" id="44671"/>
    <lineage>
        <taxon>Bacteria</taxon>
        <taxon>Pseudomonadati</taxon>
        <taxon>Thermodesulfobacteriota</taxon>
        <taxon>Desulfuromonadia</taxon>
        <taxon>Geobacterales</taxon>
        <taxon>Geobacteraceae</taxon>
        <taxon>Pelotalea</taxon>
    </lineage>
</organism>
<dbReference type="PROSITE" id="PS00018">
    <property type="entry name" value="EF_HAND_1"/>
    <property type="match status" value="1"/>
</dbReference>
<dbReference type="PANTHER" id="PTHR41775:SF1">
    <property type="entry name" value="PEPTIDASE M6-LIKE DOMAIN-CONTAINING PROTEIN"/>
    <property type="match status" value="1"/>
</dbReference>
<dbReference type="Pfam" id="PF13313">
    <property type="entry name" value="DUF4082"/>
    <property type="match status" value="2"/>
</dbReference>
<sequence length="1656" mass="174935">MKRGIIACVAIGFCLLTGIPVFASPAIPVPVDATQPDTTRFKVRIRGDERQHWLELAETGHAIIQNKKSSLWEYAEPTSEGIFVPSGIKVEPKGNNAPPSIPKGFKPPQKTAVDVAELSPQQDMLAVPSASSWSHVFGIRKVLVVLVNFADRSFITSANDWHNLLFSTTPGMKSMVNFFYENSSANVTISPASHTQPGSPAGIVSVNIADMHPYGGTSGDSATLATHILDQVAYYVDLESCDINKDGMLDGSELSIYMVYAGYEQSGSVKIPSVWAHAESGDIQSGNVRVREWALSGELNDQDVQHPVGVVVHELGHSLLGLPDLYDSSYTNAALGMFSTMAYGCWGADIGEYQGTTPVALDAWSREFLGWTIPIEPAAGSLEFPSSSSSPAASFKLSRPLVSENEYFLLENLQPSGWNKGLRSWLGSDWAGGLLILHIDSNRFNNYYFGPGEHQKVVPVEASTGFCSMLREGSTCTGHKTTLFYQGNNTDWNETTTPNSNYYSTFPSGFSMTAISAPLSTMSAIYTPPDEVLPVVTDFVLPVSVTSLTVPILTFTASDNLGITGYLVTEDPTPPLGDRPVWLVAAPTNHTFGTGGFKTLYAWARDTVGNVSLVKSATTNILFVDTTPPKMTGIFVSPTQISLDVYFSLSATDDVAVTGYYISEDPVKPLATDSGWHFFAAPYYIFNSIGTKTLYAWAKDAAGNVSENYLSATFTIVDNYPPSIYTFIVPSTASSLSVPIEIRAYDNTILGGYLVSENSTPPLAADPRWSTVTPTSYTFTTAGTKTLYAWVKDTAGNISASKSAVIVIALPITSLWPNTAVPAILAITDGVPIEVGFKFRSDVNGNLTGLRFYKGAANTGTHTANLWSREGVLLATVPFKNETASGWQEVSFPVPVPIVANKTYVASYHSSSGYYAATDWYFTRAIDNAPLHALADGTDGGNGVYKYGNSGFPSNSYNGSNYWVDVVFDATAIADTTPPVVTAFVIPATSCGLVVPIQTLTASDNVAVSGYLLTETANVPSPTAGGWSTTTPTFYAFGSAGTKILYAWAKDAAGNVSAGNSATVTISIPDVTPPTVTAFSVPANSSLLTVPVLTFTAADDTGVFAYLITESANPPLAADPRWSAATPTSYTFASAGTKTLYAWVKDTAGNISASKSAVIVIALPITSLWPNTAVPAILAITDGVPIEVGFKFRSDVNGNLTGLRFYKGAANTGTHTANLWTREGVLLATVPFKNETASGWQEVSFPVPVPIVANKTYVASYHSSSGYYAATDWYFTRAIDNAPLHALADGTDGGNGVYKYGNSGFPSNSYNGSNYWVDVVFDATAIADTTPPVVTAFVIPATSSGLVVPIQTLTASDNVAVSGYLLTETANVPSPTVGGWSTTTPTSYAFGSAGAKILYAWAKDAAGNVSAGNSATVTISVSAGLVMDVIVSGDVSKGGASVTTSSFSTGTSNQLLLAFVAGANPTETAPAAFVTGVSGGGLTWTLVRRTNVQHGTAEVWRAYATSRISGSRVTATFNQSVSSASVTVVSFIGADSTGTNGSGAIGATGSANSLKGAPTASLVTTRAHSWVLGVGNDWDSATARTVGPVQVLVHQYLSATQDTYWVQRMNNTTPLAGTIVTINDSAPTTDRYNLTTIEVLPSFNQQSGERGSEEAE</sequence>
<dbReference type="Pfam" id="PF05547">
    <property type="entry name" value="Peptidase_M6"/>
    <property type="match status" value="1"/>
</dbReference>
<evidence type="ECO:0000259" key="2">
    <source>
        <dbReference type="Pfam" id="PF05547"/>
    </source>
</evidence>
<reference evidence="4 5" key="1">
    <citation type="submission" date="2021-05" db="EMBL/GenBank/DDBJ databases">
        <title>The draft genome of Geobacter chapellei DSM 13688.</title>
        <authorList>
            <person name="Xu Z."/>
            <person name="Masuda Y."/>
            <person name="Itoh H."/>
            <person name="Senoo K."/>
        </authorList>
    </citation>
    <scope>NUCLEOTIDE SEQUENCE [LARGE SCALE GENOMIC DNA]</scope>
    <source>
        <strain evidence="4 5">DSM 13688</strain>
    </source>
</reference>
<feature type="domain" description="DUF4082" evidence="3">
    <location>
        <begin position="820"/>
        <end position="964"/>
    </location>
</feature>
<feature type="domain" description="Peptidase M6-like" evidence="2">
    <location>
        <begin position="305"/>
        <end position="369"/>
    </location>
</feature>
<keyword evidence="5" id="KW-1185">Reference proteome</keyword>
<comment type="caution">
    <text evidence="4">The sequence shown here is derived from an EMBL/GenBank/DDBJ whole genome shotgun (WGS) entry which is preliminary data.</text>
</comment>
<dbReference type="SUPFAM" id="SSF55486">
    <property type="entry name" value="Metalloproteases ('zincins'), catalytic domain"/>
    <property type="match status" value="1"/>
</dbReference>
<dbReference type="InterPro" id="IPR008757">
    <property type="entry name" value="Peptidase_M6-like_domain"/>
</dbReference>
<evidence type="ECO:0000313" key="4">
    <source>
        <dbReference type="EMBL" id="MBT1071064.1"/>
    </source>
</evidence>
<dbReference type="RefSeq" id="WP_214296769.1">
    <property type="nucleotide sequence ID" value="NZ_JAHDYS010000003.1"/>
</dbReference>
<accession>A0ABS5U5X9</accession>
<feature type="domain" description="DUF4082" evidence="3">
    <location>
        <begin position="1173"/>
        <end position="1317"/>
    </location>
</feature>
<protein>
    <submittedName>
        <fullName evidence="4">DUF4082 domain-containing protein</fullName>
    </submittedName>
</protein>
<evidence type="ECO:0000259" key="3">
    <source>
        <dbReference type="Pfam" id="PF13313"/>
    </source>
</evidence>
<dbReference type="EMBL" id="JAHDYS010000003">
    <property type="protein sequence ID" value="MBT1071064.1"/>
    <property type="molecule type" value="Genomic_DNA"/>
</dbReference>
<dbReference type="NCBIfam" id="TIGR03296">
    <property type="entry name" value="M6dom_TIGR03296"/>
    <property type="match status" value="1"/>
</dbReference>
<evidence type="ECO:0000256" key="1">
    <source>
        <dbReference type="SAM" id="SignalP"/>
    </source>
</evidence>
<dbReference type="PANTHER" id="PTHR41775">
    <property type="entry name" value="SECRETED PROTEIN-RELATED"/>
    <property type="match status" value="1"/>
</dbReference>
<feature type="chain" id="PRO_5045285201" evidence="1">
    <location>
        <begin position="24"/>
        <end position="1656"/>
    </location>
</feature>
<gene>
    <name evidence="4" type="ORF">KJB30_04665</name>
</gene>
<dbReference type="Proteomes" id="UP000784128">
    <property type="component" value="Unassembled WGS sequence"/>
</dbReference>
<evidence type="ECO:0000313" key="5">
    <source>
        <dbReference type="Proteomes" id="UP000784128"/>
    </source>
</evidence>
<dbReference type="InterPro" id="IPR018247">
    <property type="entry name" value="EF_Hand_1_Ca_BS"/>
</dbReference>